<dbReference type="InterPro" id="IPR050559">
    <property type="entry name" value="P-Pant_transferase_sf"/>
</dbReference>
<organism evidence="3 4">
    <name type="scientific">Postia placenta MAD-698-R-SB12</name>
    <dbReference type="NCBI Taxonomy" id="670580"/>
    <lineage>
        <taxon>Eukaryota</taxon>
        <taxon>Fungi</taxon>
        <taxon>Dikarya</taxon>
        <taxon>Basidiomycota</taxon>
        <taxon>Agaricomycotina</taxon>
        <taxon>Agaricomycetes</taxon>
        <taxon>Polyporales</taxon>
        <taxon>Adustoporiaceae</taxon>
        <taxon>Rhodonia</taxon>
    </lineage>
</organism>
<dbReference type="RefSeq" id="XP_024335247.1">
    <property type="nucleotide sequence ID" value="XM_024486678.1"/>
</dbReference>
<dbReference type="EMBL" id="KZ110604">
    <property type="protein sequence ID" value="OSX58453.1"/>
    <property type="molecule type" value="Genomic_DNA"/>
</dbReference>
<keyword evidence="4" id="KW-1185">Reference proteome</keyword>
<protein>
    <recommendedName>
        <fullName evidence="1">holo-[acyl-carrier-protein] synthase</fullName>
        <ecNumber evidence="1">2.7.8.7</ecNumber>
    </recommendedName>
</protein>
<dbReference type="GO" id="GO:0019878">
    <property type="term" value="P:lysine biosynthetic process via aminoadipic acid"/>
    <property type="evidence" value="ECO:0007669"/>
    <property type="project" value="TreeGrafter"/>
</dbReference>
<dbReference type="PANTHER" id="PTHR12215">
    <property type="entry name" value="PHOSPHOPANTETHEINE TRANSFERASE"/>
    <property type="match status" value="1"/>
</dbReference>
<evidence type="ECO:0000256" key="2">
    <source>
        <dbReference type="ARBA" id="ARBA00022679"/>
    </source>
</evidence>
<dbReference type="AlphaFoldDB" id="A0A1X6MQM9"/>
<dbReference type="OrthoDB" id="26719at2759"/>
<dbReference type="EC" id="2.7.8.7" evidence="1"/>
<dbReference type="GO" id="GO:0005829">
    <property type="term" value="C:cytosol"/>
    <property type="evidence" value="ECO:0007669"/>
    <property type="project" value="TreeGrafter"/>
</dbReference>
<name>A0A1X6MQM9_9APHY</name>
<dbReference type="SUPFAM" id="SSF56214">
    <property type="entry name" value="4'-phosphopantetheinyl transferase"/>
    <property type="match status" value="1"/>
</dbReference>
<evidence type="ECO:0000313" key="3">
    <source>
        <dbReference type="EMBL" id="OSX58453.1"/>
    </source>
</evidence>
<dbReference type="STRING" id="670580.A0A1X6MQM9"/>
<keyword evidence="2" id="KW-0808">Transferase</keyword>
<gene>
    <name evidence="3" type="ORF">POSPLADRAFT_1152671</name>
</gene>
<dbReference type="GeneID" id="36331627"/>
<sequence>MDCPILVWMLFLNREMTPEEYERCYQTMRQCASHAQVPYAPANCFLLGQVIAHLLPCLMMRHRRIPRARWRDRVSPSGKRYIEQDVDTTANPTQRLRAMIGYHLAYDNNLVGMVMTQGQMKDVINIGLGVKQLSVTPSDVSASTYAESLHHRLTPLELTFVAPSLGDEVVLRRLCLLLALKQAYIKAIGQPLGFDWARLEFDIPKEKVTGDGIPLQGWEFRVWQAQIGIERNGEVVEESYQCALAFFRGTRESHFIWHKEREKLESWVQFINLDQLINVVPKLMD</sequence>
<proteinExistence type="predicted"/>
<dbReference type="Proteomes" id="UP000194127">
    <property type="component" value="Unassembled WGS sequence"/>
</dbReference>
<evidence type="ECO:0000313" key="4">
    <source>
        <dbReference type="Proteomes" id="UP000194127"/>
    </source>
</evidence>
<dbReference type="GO" id="GO:0000287">
    <property type="term" value="F:magnesium ion binding"/>
    <property type="evidence" value="ECO:0007669"/>
    <property type="project" value="InterPro"/>
</dbReference>
<evidence type="ECO:0000256" key="1">
    <source>
        <dbReference type="ARBA" id="ARBA00013172"/>
    </source>
</evidence>
<reference evidence="3 4" key="1">
    <citation type="submission" date="2017-04" db="EMBL/GenBank/DDBJ databases">
        <title>Genome Sequence of the Model Brown-Rot Fungus Postia placenta SB12.</title>
        <authorList>
            <consortium name="DOE Joint Genome Institute"/>
            <person name="Gaskell J."/>
            <person name="Kersten P."/>
            <person name="Larrondo L.F."/>
            <person name="Canessa P."/>
            <person name="Martinez D."/>
            <person name="Hibbett D."/>
            <person name="Schmoll M."/>
            <person name="Kubicek C.P."/>
            <person name="Martinez A.T."/>
            <person name="Yadav J."/>
            <person name="Master E."/>
            <person name="Magnuson J.K."/>
            <person name="James T."/>
            <person name="Yaver D."/>
            <person name="Berka R."/>
            <person name="Labutti K."/>
            <person name="Lipzen A."/>
            <person name="Aerts A."/>
            <person name="Barry K."/>
            <person name="Henrissat B."/>
            <person name="Blanchette R."/>
            <person name="Grigoriev I."/>
            <person name="Cullen D."/>
        </authorList>
    </citation>
    <scope>NUCLEOTIDE SEQUENCE [LARGE SCALE GENOMIC DNA]</scope>
    <source>
        <strain evidence="3 4">MAD-698-R-SB12</strain>
    </source>
</reference>
<dbReference type="Gene3D" id="3.90.470.20">
    <property type="entry name" value="4'-phosphopantetheinyl transferase domain"/>
    <property type="match status" value="1"/>
</dbReference>
<dbReference type="GO" id="GO:0008897">
    <property type="term" value="F:holo-[acyl-carrier-protein] synthase activity"/>
    <property type="evidence" value="ECO:0007669"/>
    <property type="project" value="UniProtKB-EC"/>
</dbReference>
<dbReference type="PANTHER" id="PTHR12215:SF10">
    <property type="entry name" value="L-AMINOADIPATE-SEMIALDEHYDE DEHYDROGENASE-PHOSPHOPANTETHEINYL TRANSFERASE"/>
    <property type="match status" value="1"/>
</dbReference>
<accession>A0A1X6MQM9</accession>
<dbReference type="InterPro" id="IPR037143">
    <property type="entry name" value="4-PPantetheinyl_Trfase_dom_sf"/>
</dbReference>